<reference evidence="1" key="1">
    <citation type="submission" date="2022-07" db="EMBL/GenBank/DDBJ databases">
        <title>Genetic diversity of Erwinia pyrifoliae.</title>
        <authorList>
            <person name="Park D.S."/>
            <person name="Ham H."/>
        </authorList>
    </citation>
    <scope>NUCLEOTIDE SEQUENCE</scope>
    <source>
        <strain evidence="1">CP201486</strain>
    </source>
</reference>
<gene>
    <name evidence="1" type="ORF">NYP84_16010</name>
</gene>
<dbReference type="InterPro" id="IPR025427">
    <property type="entry name" value="DUF4160"/>
</dbReference>
<dbReference type="GeneID" id="92235802"/>
<evidence type="ECO:0000313" key="2">
    <source>
        <dbReference type="Proteomes" id="UP001058553"/>
    </source>
</evidence>
<evidence type="ECO:0000313" key="1">
    <source>
        <dbReference type="EMBL" id="UWS33086.1"/>
    </source>
</evidence>
<dbReference type="Proteomes" id="UP001058553">
    <property type="component" value="Chromosome"/>
</dbReference>
<keyword evidence="2" id="KW-1185">Reference proteome</keyword>
<proteinExistence type="predicted"/>
<protein>
    <submittedName>
        <fullName evidence="1">DUF4160 domain-containing protein</fullName>
    </submittedName>
</protein>
<dbReference type="RefSeq" id="WP_012669272.1">
    <property type="nucleotide sequence ID" value="NZ_CP023567.1"/>
</dbReference>
<organism evidence="1 2">
    <name type="scientific">Erwinia pyrifoliae</name>
    <dbReference type="NCBI Taxonomy" id="79967"/>
    <lineage>
        <taxon>Bacteria</taxon>
        <taxon>Pseudomonadati</taxon>
        <taxon>Pseudomonadota</taxon>
        <taxon>Gammaproteobacteria</taxon>
        <taxon>Enterobacterales</taxon>
        <taxon>Erwiniaceae</taxon>
        <taxon>Erwinia</taxon>
    </lineage>
</organism>
<accession>A0ABY5X6S6</accession>
<sequence length="80" mass="9355">MPVILRLNGFKFFFYSNEGNPREPAHIHVRSAEGEAKFWTDDGVKLGRNDGFNARTLRELTKMVEQNQTLFVEAWNDYFS</sequence>
<name>A0ABY5X6S6_ERWPY</name>
<dbReference type="Pfam" id="PF13711">
    <property type="entry name" value="DUF4160"/>
    <property type="match status" value="1"/>
</dbReference>
<dbReference type="EMBL" id="CP103445">
    <property type="protein sequence ID" value="UWS33086.1"/>
    <property type="molecule type" value="Genomic_DNA"/>
</dbReference>